<evidence type="ECO:0000256" key="1">
    <source>
        <dbReference type="SAM" id="MobiDB-lite"/>
    </source>
</evidence>
<evidence type="ECO:0000313" key="3">
    <source>
        <dbReference type="Proteomes" id="UP000197138"/>
    </source>
</evidence>
<proteinExistence type="predicted"/>
<dbReference type="EMBL" id="MTKT01000536">
    <property type="protein sequence ID" value="OWM90773.1"/>
    <property type="molecule type" value="Genomic_DNA"/>
</dbReference>
<comment type="caution">
    <text evidence="2">The sequence shown here is derived from an EMBL/GenBank/DDBJ whole genome shotgun (WGS) entry which is preliminary data.</text>
</comment>
<feature type="compositionally biased region" description="Basic residues" evidence="1">
    <location>
        <begin position="135"/>
        <end position="145"/>
    </location>
</feature>
<name>A0A218Y0G6_PUNGR</name>
<dbReference type="Proteomes" id="UP000197138">
    <property type="component" value="Unassembled WGS sequence"/>
</dbReference>
<feature type="compositionally biased region" description="Basic residues" evidence="1">
    <location>
        <begin position="8"/>
        <end position="21"/>
    </location>
</feature>
<organism evidence="2 3">
    <name type="scientific">Punica granatum</name>
    <name type="common">Pomegranate</name>
    <dbReference type="NCBI Taxonomy" id="22663"/>
    <lineage>
        <taxon>Eukaryota</taxon>
        <taxon>Viridiplantae</taxon>
        <taxon>Streptophyta</taxon>
        <taxon>Embryophyta</taxon>
        <taxon>Tracheophyta</taxon>
        <taxon>Spermatophyta</taxon>
        <taxon>Magnoliopsida</taxon>
        <taxon>eudicotyledons</taxon>
        <taxon>Gunneridae</taxon>
        <taxon>Pentapetalae</taxon>
        <taxon>rosids</taxon>
        <taxon>malvids</taxon>
        <taxon>Myrtales</taxon>
        <taxon>Lythraceae</taxon>
        <taxon>Punica</taxon>
    </lineage>
</organism>
<sequence length="183" mass="20821">MNNERRAGSLRKAKESHRKNERTKNPENGRADPLISEWPLKTGLQAPRGHQDLGTSFRQLSGARLGFPRNVSVVTNASRRAFGAFPRKTEITTIPEHLKTFSEYRKNPDQGPKAFPGQRSPTEDDEPMIPDRAKGSPKRMQRRTKVNQGSRGTKLRSERPNRAKPTLEAPSHPNVRPHDAWRY</sequence>
<accession>A0A218Y0G6</accession>
<dbReference type="AlphaFoldDB" id="A0A218Y0G6"/>
<evidence type="ECO:0000313" key="2">
    <source>
        <dbReference type="EMBL" id="OWM90773.1"/>
    </source>
</evidence>
<protein>
    <submittedName>
        <fullName evidence="2">Uncharacterized protein</fullName>
    </submittedName>
</protein>
<feature type="region of interest" description="Disordered" evidence="1">
    <location>
        <begin position="102"/>
        <end position="183"/>
    </location>
</feature>
<feature type="region of interest" description="Disordered" evidence="1">
    <location>
        <begin position="1"/>
        <end position="54"/>
    </location>
</feature>
<reference evidence="3" key="1">
    <citation type="journal article" date="2017" name="Plant J.">
        <title>The pomegranate (Punica granatum L.) genome and the genomics of punicalagin biosynthesis.</title>
        <authorList>
            <person name="Qin G."/>
            <person name="Xu C."/>
            <person name="Ming R."/>
            <person name="Tang H."/>
            <person name="Guyot R."/>
            <person name="Kramer E.M."/>
            <person name="Hu Y."/>
            <person name="Yi X."/>
            <person name="Qi Y."/>
            <person name="Xu X."/>
            <person name="Gao Z."/>
            <person name="Pan H."/>
            <person name="Jian J."/>
            <person name="Tian Y."/>
            <person name="Yue Z."/>
            <person name="Xu Y."/>
        </authorList>
    </citation>
    <scope>NUCLEOTIDE SEQUENCE [LARGE SCALE GENOMIC DNA]</scope>
    <source>
        <strain evidence="3">cv. Dabenzi</strain>
    </source>
</reference>
<gene>
    <name evidence="2" type="ORF">CDL15_Pgr002696</name>
</gene>